<proteinExistence type="predicted"/>
<evidence type="ECO:0000313" key="1">
    <source>
        <dbReference type="EMBL" id="GJU02035.1"/>
    </source>
</evidence>
<evidence type="ECO:0000313" key="2">
    <source>
        <dbReference type="Proteomes" id="UP001151760"/>
    </source>
</evidence>
<name>A0ABQ5IQM7_9ASTR</name>
<organism evidence="1 2">
    <name type="scientific">Tanacetum coccineum</name>
    <dbReference type="NCBI Taxonomy" id="301880"/>
    <lineage>
        <taxon>Eukaryota</taxon>
        <taxon>Viridiplantae</taxon>
        <taxon>Streptophyta</taxon>
        <taxon>Embryophyta</taxon>
        <taxon>Tracheophyta</taxon>
        <taxon>Spermatophyta</taxon>
        <taxon>Magnoliopsida</taxon>
        <taxon>eudicotyledons</taxon>
        <taxon>Gunneridae</taxon>
        <taxon>Pentapetalae</taxon>
        <taxon>asterids</taxon>
        <taxon>campanulids</taxon>
        <taxon>Asterales</taxon>
        <taxon>Asteraceae</taxon>
        <taxon>Asteroideae</taxon>
        <taxon>Anthemideae</taxon>
        <taxon>Anthemidinae</taxon>
        <taxon>Tanacetum</taxon>
    </lineage>
</organism>
<protein>
    <submittedName>
        <fullName evidence="1">Uncharacterized protein</fullName>
    </submittedName>
</protein>
<keyword evidence="2" id="KW-1185">Reference proteome</keyword>
<gene>
    <name evidence="1" type="ORF">Tco_1112373</name>
</gene>
<dbReference type="Proteomes" id="UP001151760">
    <property type="component" value="Unassembled WGS sequence"/>
</dbReference>
<reference evidence="1" key="1">
    <citation type="journal article" date="2022" name="Int. J. Mol. Sci.">
        <title>Draft Genome of Tanacetum Coccineum: Genomic Comparison of Closely Related Tanacetum-Family Plants.</title>
        <authorList>
            <person name="Yamashiro T."/>
            <person name="Shiraishi A."/>
            <person name="Nakayama K."/>
            <person name="Satake H."/>
        </authorList>
    </citation>
    <scope>NUCLEOTIDE SEQUENCE</scope>
</reference>
<sequence length="77" mass="8727">DNELESDTEDVLQEFANPNAVIEEVTDCMKTPRATLYEQNETPGGSIYWESHVEGIPIPVEGTWYDTVDEAIDMYSK</sequence>
<dbReference type="EMBL" id="BQNB010021021">
    <property type="protein sequence ID" value="GJU02035.1"/>
    <property type="molecule type" value="Genomic_DNA"/>
</dbReference>
<reference evidence="1" key="2">
    <citation type="submission" date="2022-01" db="EMBL/GenBank/DDBJ databases">
        <authorList>
            <person name="Yamashiro T."/>
            <person name="Shiraishi A."/>
            <person name="Satake H."/>
            <person name="Nakayama K."/>
        </authorList>
    </citation>
    <scope>NUCLEOTIDE SEQUENCE</scope>
</reference>
<feature type="non-terminal residue" evidence="1">
    <location>
        <position position="1"/>
    </location>
</feature>
<comment type="caution">
    <text evidence="1">The sequence shown here is derived from an EMBL/GenBank/DDBJ whole genome shotgun (WGS) entry which is preliminary data.</text>
</comment>
<accession>A0ABQ5IQM7</accession>